<accession>A0A803LW55</accession>
<proteinExistence type="predicted"/>
<dbReference type="AlphaFoldDB" id="A0A803LW55"/>
<reference evidence="2" key="2">
    <citation type="submission" date="2021-03" db="UniProtKB">
        <authorList>
            <consortium name="EnsemblPlants"/>
        </authorList>
    </citation>
    <scope>IDENTIFICATION</scope>
</reference>
<feature type="region of interest" description="Disordered" evidence="1">
    <location>
        <begin position="81"/>
        <end position="104"/>
    </location>
</feature>
<keyword evidence="3" id="KW-1185">Reference proteome</keyword>
<evidence type="ECO:0000313" key="2">
    <source>
        <dbReference type="EnsemblPlants" id="AUR62019706-RA:cds"/>
    </source>
</evidence>
<evidence type="ECO:0000256" key="1">
    <source>
        <dbReference type="SAM" id="MobiDB-lite"/>
    </source>
</evidence>
<dbReference type="Proteomes" id="UP000596660">
    <property type="component" value="Unplaced"/>
</dbReference>
<dbReference type="EnsemblPlants" id="AUR62019706-RA">
    <property type="protein sequence ID" value="AUR62019706-RA:cds"/>
    <property type="gene ID" value="AUR62019706"/>
</dbReference>
<sequence length="252" mass="27796">MPSYNDLDVVKLGPVGVARKLAFASLSTQDAKDGNVAMVNKEAELLAVWDDSGKKLVLRIIGTKIDRGKESNFLEKPIVEGEARGKGRGSEAERGEGVEGSKEGNVKEGVEGATYNNIVAKISPRVIEELNVKQGEASELREEDILMSMQGDKKEGDITMLEKGRAARKANILKRDNKGTVSCEGEGRKRSGEIALIWKDTLEVEVKSYSLHHIDLRVKFPCKQGYRFTGIYGHPEAEKKTPDLQATRKPWT</sequence>
<reference evidence="2" key="1">
    <citation type="journal article" date="2017" name="Nature">
        <title>The genome of Chenopodium quinoa.</title>
        <authorList>
            <person name="Jarvis D.E."/>
            <person name="Ho Y.S."/>
            <person name="Lightfoot D.J."/>
            <person name="Schmoeckel S.M."/>
            <person name="Li B."/>
            <person name="Borm T.J.A."/>
            <person name="Ohyanagi H."/>
            <person name="Mineta K."/>
            <person name="Michell C.T."/>
            <person name="Saber N."/>
            <person name="Kharbatia N.M."/>
            <person name="Rupper R.R."/>
            <person name="Sharp A.R."/>
            <person name="Dally N."/>
            <person name="Boughton B.A."/>
            <person name="Woo Y.H."/>
            <person name="Gao G."/>
            <person name="Schijlen E.G.W.M."/>
            <person name="Guo X."/>
            <person name="Momin A.A."/>
            <person name="Negrao S."/>
            <person name="Al-Babili S."/>
            <person name="Gehring C."/>
            <person name="Roessner U."/>
            <person name="Jung C."/>
            <person name="Murphy K."/>
            <person name="Arold S.T."/>
            <person name="Gojobori T."/>
            <person name="van der Linden C.G."/>
            <person name="van Loo E.N."/>
            <person name="Jellen E.N."/>
            <person name="Maughan P.J."/>
            <person name="Tester M."/>
        </authorList>
    </citation>
    <scope>NUCLEOTIDE SEQUENCE [LARGE SCALE GENOMIC DNA]</scope>
    <source>
        <strain evidence="2">cv. PI 614886</strain>
    </source>
</reference>
<protein>
    <submittedName>
        <fullName evidence="2">Uncharacterized protein</fullName>
    </submittedName>
</protein>
<dbReference type="Gramene" id="AUR62019706-RA">
    <property type="protein sequence ID" value="AUR62019706-RA:cds"/>
    <property type="gene ID" value="AUR62019706"/>
</dbReference>
<name>A0A803LW55_CHEQI</name>
<organism evidence="2 3">
    <name type="scientific">Chenopodium quinoa</name>
    <name type="common">Quinoa</name>
    <dbReference type="NCBI Taxonomy" id="63459"/>
    <lineage>
        <taxon>Eukaryota</taxon>
        <taxon>Viridiplantae</taxon>
        <taxon>Streptophyta</taxon>
        <taxon>Embryophyta</taxon>
        <taxon>Tracheophyta</taxon>
        <taxon>Spermatophyta</taxon>
        <taxon>Magnoliopsida</taxon>
        <taxon>eudicotyledons</taxon>
        <taxon>Gunneridae</taxon>
        <taxon>Pentapetalae</taxon>
        <taxon>Caryophyllales</taxon>
        <taxon>Chenopodiaceae</taxon>
        <taxon>Chenopodioideae</taxon>
        <taxon>Atripliceae</taxon>
        <taxon>Chenopodium</taxon>
    </lineage>
</organism>
<evidence type="ECO:0000313" key="3">
    <source>
        <dbReference type="Proteomes" id="UP000596660"/>
    </source>
</evidence>